<proteinExistence type="predicted"/>
<accession>A0A328HMC2</accession>
<evidence type="ECO:0000256" key="1">
    <source>
        <dbReference type="SAM" id="Phobius"/>
    </source>
</evidence>
<feature type="transmembrane region" description="Helical" evidence="1">
    <location>
        <begin position="80"/>
        <end position="98"/>
    </location>
</feature>
<keyword evidence="1" id="KW-1133">Transmembrane helix</keyword>
<keyword evidence="1" id="KW-0472">Membrane</keyword>
<reference evidence="2 3" key="1">
    <citation type="submission" date="2018-04" db="EMBL/GenBank/DDBJ databases">
        <title>Bacteria isolated from cave deposits of Manipur.</title>
        <authorList>
            <person name="Sahoo D."/>
            <person name="Sarangthem I."/>
            <person name="Nandeibam J."/>
        </authorList>
    </citation>
    <scope>NUCLEOTIDE SEQUENCE [LARGE SCALE GENOMIC DNA]</scope>
    <source>
        <strain evidence="3">mrc11</strain>
    </source>
</reference>
<evidence type="ECO:0000313" key="2">
    <source>
        <dbReference type="EMBL" id="RAM38575.1"/>
    </source>
</evidence>
<name>A0A328HMC2_ARTGO</name>
<evidence type="ECO:0000313" key="3">
    <source>
        <dbReference type="Proteomes" id="UP000249166"/>
    </source>
</evidence>
<feature type="transmembrane region" description="Helical" evidence="1">
    <location>
        <begin position="52"/>
        <end position="74"/>
    </location>
</feature>
<dbReference type="EMBL" id="QLNP01000061">
    <property type="protein sequence ID" value="RAM38575.1"/>
    <property type="molecule type" value="Genomic_DNA"/>
</dbReference>
<sequence>MGLLCDPCVCQRLHHSGRLFPWYQAAALYRDFSTRFTVLAIDSEDLVRKKQILAIVGSLIIAAIVCGGILALTMGTSSDMFWPTLATSVMLVASFTILTQKTKKKE</sequence>
<dbReference type="AlphaFoldDB" id="A0A328HMC2"/>
<protein>
    <submittedName>
        <fullName evidence="2">Uncharacterized protein</fullName>
    </submittedName>
</protein>
<comment type="caution">
    <text evidence="2">The sequence shown here is derived from an EMBL/GenBank/DDBJ whole genome shotgun (WGS) entry which is preliminary data.</text>
</comment>
<dbReference type="Proteomes" id="UP000249166">
    <property type="component" value="Unassembled WGS sequence"/>
</dbReference>
<gene>
    <name evidence="2" type="ORF">DBZ45_04225</name>
</gene>
<organism evidence="2 3">
    <name type="scientific">Arthrobacter globiformis</name>
    <dbReference type="NCBI Taxonomy" id="1665"/>
    <lineage>
        <taxon>Bacteria</taxon>
        <taxon>Bacillati</taxon>
        <taxon>Actinomycetota</taxon>
        <taxon>Actinomycetes</taxon>
        <taxon>Micrococcales</taxon>
        <taxon>Micrococcaceae</taxon>
        <taxon>Arthrobacter</taxon>
    </lineage>
</organism>
<keyword evidence="1" id="KW-0812">Transmembrane</keyword>